<dbReference type="Gene3D" id="3.90.1570.10">
    <property type="entry name" value="tt1808, chain A"/>
    <property type="match status" value="1"/>
</dbReference>
<dbReference type="InterPro" id="IPR011335">
    <property type="entry name" value="Restrct_endonuc-II-like"/>
</dbReference>
<evidence type="ECO:0000313" key="3">
    <source>
        <dbReference type="Proteomes" id="UP000010388"/>
    </source>
</evidence>
<dbReference type="PANTHER" id="PTHR34107:SF7">
    <property type="entry name" value="SLR2092 PROTEIN"/>
    <property type="match status" value="1"/>
</dbReference>
<proteinExistence type="predicted"/>
<dbReference type="PATRIC" id="fig|292564.3.peg.1331"/>
<dbReference type="OrthoDB" id="513575at2"/>
<reference evidence="3" key="1">
    <citation type="journal article" date="2013" name="Proc. Natl. Acad. Sci. U.S.A.">
        <title>Improving the coverage of the cyanobacterial phylum using diversity-driven genome sequencing.</title>
        <authorList>
            <person name="Shih P.M."/>
            <person name="Wu D."/>
            <person name="Latifi A."/>
            <person name="Axen S.D."/>
            <person name="Fewer D.P."/>
            <person name="Talla E."/>
            <person name="Calteau A."/>
            <person name="Cai F."/>
            <person name="Tandeau de Marsac N."/>
            <person name="Rippka R."/>
            <person name="Herdman M."/>
            <person name="Sivonen K."/>
            <person name="Coursin T."/>
            <person name="Laurent T."/>
            <person name="Goodwin L."/>
            <person name="Nolan M."/>
            <person name="Davenport K.W."/>
            <person name="Han C.S."/>
            <person name="Rubin E.M."/>
            <person name="Eisen J.A."/>
            <person name="Woyke T."/>
            <person name="Gugger M."/>
            <person name="Kerfeld C.A."/>
        </authorList>
    </citation>
    <scope>NUCLEOTIDE SEQUENCE [LARGE SCALE GENOMIC DNA]</scope>
    <source>
        <strain evidence="3">ATCC 27147 / PCC 6307</strain>
    </source>
</reference>
<evidence type="ECO:0000313" key="2">
    <source>
        <dbReference type="EMBL" id="AFY28571.1"/>
    </source>
</evidence>
<evidence type="ECO:0000259" key="1">
    <source>
        <dbReference type="Pfam" id="PF05685"/>
    </source>
</evidence>
<dbReference type="EMBL" id="CP003495">
    <property type="protein sequence ID" value="AFY28571.1"/>
    <property type="molecule type" value="Genomic_DNA"/>
</dbReference>
<dbReference type="RefSeq" id="WP_015109023.1">
    <property type="nucleotide sequence ID" value="NC_019675.1"/>
</dbReference>
<protein>
    <recommendedName>
        <fullName evidence="1">Putative restriction endonuclease domain-containing protein</fullName>
    </recommendedName>
</protein>
<dbReference type="STRING" id="292564.Cyagr_1402"/>
<organism evidence="2 3">
    <name type="scientific">Cyanobium gracile (strain ATCC 27147 / PCC 6307)</name>
    <dbReference type="NCBI Taxonomy" id="292564"/>
    <lineage>
        <taxon>Bacteria</taxon>
        <taxon>Bacillati</taxon>
        <taxon>Cyanobacteriota</taxon>
        <taxon>Cyanophyceae</taxon>
        <taxon>Synechococcales</taxon>
        <taxon>Prochlorococcaceae</taxon>
        <taxon>Cyanobium</taxon>
    </lineage>
</organism>
<dbReference type="InterPro" id="IPR012296">
    <property type="entry name" value="Nuclease_put_TT1808"/>
</dbReference>
<gene>
    <name evidence="2" type="ordered locus">Cyagr_1402</name>
</gene>
<feature type="domain" description="Putative restriction endonuclease" evidence="1">
    <location>
        <begin position="27"/>
        <end position="203"/>
    </location>
</feature>
<name>K9P765_CYAGP</name>
<dbReference type="Pfam" id="PF05685">
    <property type="entry name" value="Uma2"/>
    <property type="match status" value="1"/>
</dbReference>
<dbReference type="PANTHER" id="PTHR34107">
    <property type="entry name" value="SLL0198 PROTEIN-RELATED"/>
    <property type="match status" value="1"/>
</dbReference>
<dbReference type="HOGENOM" id="CLU_076312_3_0_3"/>
<accession>K9P765</accession>
<sequence length="209" mass="22820">MTVAPPAPYPDALAPLRLPEDLRLSPDQFAAVCIANPQAALELTTEGKLIHTTPTGGETGIRNSRLLMRLLAWADSVGSWQVFDSSTGFLLPDGSVRSPDASLVRLERWRALPPEQRREFPPLCPDLLVEFASPSDEGPRGLTALRRKMAAYQANGAKLGWLLIPEQQAVEIWNSEANGEPLCLEGATTLEGDARFPGLRLELAEIWEA</sequence>
<dbReference type="eggNOG" id="COG4636">
    <property type="taxonomic scope" value="Bacteria"/>
</dbReference>
<dbReference type="AlphaFoldDB" id="K9P765"/>
<dbReference type="KEGG" id="cgc:Cyagr_1402"/>
<dbReference type="Proteomes" id="UP000010388">
    <property type="component" value="Chromosome"/>
</dbReference>
<dbReference type="CDD" id="cd06260">
    <property type="entry name" value="DUF820-like"/>
    <property type="match status" value="1"/>
</dbReference>
<dbReference type="SUPFAM" id="SSF52980">
    <property type="entry name" value="Restriction endonuclease-like"/>
    <property type="match status" value="1"/>
</dbReference>
<dbReference type="InterPro" id="IPR008538">
    <property type="entry name" value="Uma2"/>
</dbReference>